<name>A0AAW0WY35_CHEQU</name>
<dbReference type="Pfam" id="PF00059">
    <property type="entry name" value="Lectin_C"/>
    <property type="match status" value="1"/>
</dbReference>
<feature type="domain" description="C-type lectin" evidence="1">
    <location>
        <begin position="79"/>
        <end position="205"/>
    </location>
</feature>
<sequence>EKVEQCPLLLTTLSCTHYKMIPFLKMRFPVALTLVCAHLLVSGFKVEQLSMIQHSSVHKDDSEAASIVSEGCLEPYFTVGDQCLFFATFAELSYQDARQLCHSLNGELAAVLTATRLKNIIDYINDNDLTGRKYWIDGSDQATEGDWRTSSGLSVPMGTPFWSANLVFQEPNNGYDIENCLEMYDAALFYMNDVRCTNLLTAICEQALGNDTAVAAMPEVQDCPLTYTSVGGLCLSFMTWAEESWEESRQACHGFSGELAAVTDIEQLRAIYLYLHQE</sequence>
<dbReference type="PANTHER" id="PTHR22802:SF458">
    <property type="entry name" value="C-TYPE LECTIN DOMAIN-CONTAINING PROTEIN"/>
    <property type="match status" value="1"/>
</dbReference>
<protein>
    <recommendedName>
        <fullName evidence="1">C-type lectin domain-containing protein</fullName>
    </recommendedName>
</protein>
<dbReference type="InterPro" id="IPR016187">
    <property type="entry name" value="CTDL_fold"/>
</dbReference>
<dbReference type="EMBL" id="JARKIK010000056">
    <property type="protein sequence ID" value="KAK8732909.1"/>
    <property type="molecule type" value="Genomic_DNA"/>
</dbReference>
<dbReference type="AlphaFoldDB" id="A0AAW0WY35"/>
<keyword evidence="3" id="KW-1185">Reference proteome</keyword>
<proteinExistence type="predicted"/>
<dbReference type="Gene3D" id="3.10.100.10">
    <property type="entry name" value="Mannose-Binding Protein A, subunit A"/>
    <property type="match status" value="2"/>
</dbReference>
<accession>A0AAW0WY35</accession>
<dbReference type="InterPro" id="IPR051004">
    <property type="entry name" value="DC-SIGN_domain-containing"/>
</dbReference>
<gene>
    <name evidence="2" type="ORF">OTU49_017457</name>
</gene>
<comment type="caution">
    <text evidence="2">The sequence shown here is derived from an EMBL/GenBank/DDBJ whole genome shotgun (WGS) entry which is preliminary data.</text>
</comment>
<feature type="non-terminal residue" evidence="2">
    <location>
        <position position="1"/>
    </location>
</feature>
<dbReference type="PROSITE" id="PS50041">
    <property type="entry name" value="C_TYPE_LECTIN_2"/>
    <property type="match status" value="1"/>
</dbReference>
<dbReference type="SUPFAM" id="SSF56436">
    <property type="entry name" value="C-type lectin-like"/>
    <property type="match status" value="2"/>
</dbReference>
<dbReference type="CDD" id="cd00037">
    <property type="entry name" value="CLECT"/>
    <property type="match status" value="1"/>
</dbReference>
<dbReference type="PANTHER" id="PTHR22802">
    <property type="entry name" value="C-TYPE LECTIN SUPERFAMILY MEMBER"/>
    <property type="match status" value="1"/>
</dbReference>
<reference evidence="2 3" key="1">
    <citation type="journal article" date="2024" name="BMC Genomics">
        <title>Genome assembly of redclaw crayfish (Cherax quadricarinatus) provides insights into its immune adaptation and hypoxia tolerance.</title>
        <authorList>
            <person name="Liu Z."/>
            <person name="Zheng J."/>
            <person name="Li H."/>
            <person name="Fang K."/>
            <person name="Wang S."/>
            <person name="He J."/>
            <person name="Zhou D."/>
            <person name="Weng S."/>
            <person name="Chi M."/>
            <person name="Gu Z."/>
            <person name="He J."/>
            <person name="Li F."/>
            <person name="Wang M."/>
        </authorList>
    </citation>
    <scope>NUCLEOTIDE SEQUENCE [LARGE SCALE GENOMIC DNA]</scope>
    <source>
        <strain evidence="2">ZL_2023a</strain>
    </source>
</reference>
<evidence type="ECO:0000313" key="2">
    <source>
        <dbReference type="EMBL" id="KAK8732909.1"/>
    </source>
</evidence>
<dbReference type="SMART" id="SM00034">
    <property type="entry name" value="CLECT"/>
    <property type="match status" value="1"/>
</dbReference>
<evidence type="ECO:0000259" key="1">
    <source>
        <dbReference type="PROSITE" id="PS50041"/>
    </source>
</evidence>
<dbReference type="InterPro" id="IPR016186">
    <property type="entry name" value="C-type_lectin-like/link_sf"/>
</dbReference>
<organism evidence="2 3">
    <name type="scientific">Cherax quadricarinatus</name>
    <name type="common">Australian red claw crayfish</name>
    <dbReference type="NCBI Taxonomy" id="27406"/>
    <lineage>
        <taxon>Eukaryota</taxon>
        <taxon>Metazoa</taxon>
        <taxon>Ecdysozoa</taxon>
        <taxon>Arthropoda</taxon>
        <taxon>Crustacea</taxon>
        <taxon>Multicrustacea</taxon>
        <taxon>Malacostraca</taxon>
        <taxon>Eumalacostraca</taxon>
        <taxon>Eucarida</taxon>
        <taxon>Decapoda</taxon>
        <taxon>Pleocyemata</taxon>
        <taxon>Astacidea</taxon>
        <taxon>Parastacoidea</taxon>
        <taxon>Parastacidae</taxon>
        <taxon>Cherax</taxon>
    </lineage>
</organism>
<dbReference type="Proteomes" id="UP001445076">
    <property type="component" value="Unassembled WGS sequence"/>
</dbReference>
<feature type="non-terminal residue" evidence="2">
    <location>
        <position position="278"/>
    </location>
</feature>
<evidence type="ECO:0000313" key="3">
    <source>
        <dbReference type="Proteomes" id="UP001445076"/>
    </source>
</evidence>
<dbReference type="InterPro" id="IPR001304">
    <property type="entry name" value="C-type_lectin-like"/>
</dbReference>